<accession>A0AAN7BQV1</accession>
<protein>
    <submittedName>
        <fullName evidence="1">Uncharacterized protein</fullName>
    </submittedName>
</protein>
<reference evidence="1" key="1">
    <citation type="journal article" date="2023" name="Mol. Phylogenet. Evol.">
        <title>Genome-scale phylogeny and comparative genomics of the fungal order Sordariales.</title>
        <authorList>
            <person name="Hensen N."/>
            <person name="Bonometti L."/>
            <person name="Westerberg I."/>
            <person name="Brannstrom I.O."/>
            <person name="Guillou S."/>
            <person name="Cros-Aarteil S."/>
            <person name="Calhoun S."/>
            <person name="Haridas S."/>
            <person name="Kuo A."/>
            <person name="Mondo S."/>
            <person name="Pangilinan J."/>
            <person name="Riley R."/>
            <person name="LaButti K."/>
            <person name="Andreopoulos B."/>
            <person name="Lipzen A."/>
            <person name="Chen C."/>
            <person name="Yan M."/>
            <person name="Daum C."/>
            <person name="Ng V."/>
            <person name="Clum A."/>
            <person name="Steindorff A."/>
            <person name="Ohm R.A."/>
            <person name="Martin F."/>
            <person name="Silar P."/>
            <person name="Natvig D.O."/>
            <person name="Lalanne C."/>
            <person name="Gautier V."/>
            <person name="Ament-Velasquez S.L."/>
            <person name="Kruys A."/>
            <person name="Hutchinson M.I."/>
            <person name="Powell A.J."/>
            <person name="Barry K."/>
            <person name="Miller A.N."/>
            <person name="Grigoriev I.V."/>
            <person name="Debuchy R."/>
            <person name="Gladieux P."/>
            <person name="Hiltunen Thoren M."/>
            <person name="Johannesson H."/>
        </authorList>
    </citation>
    <scope>NUCLEOTIDE SEQUENCE</scope>
    <source>
        <strain evidence="1">CBS 990.96</strain>
    </source>
</reference>
<gene>
    <name evidence="1" type="ORF">QBC38DRAFT_183778</name>
</gene>
<sequence>LRGVICQTLLQSYLDSIPYNLPQNRNFKSSLSSSPKQIIIMSPRISPTSEDFQALLSYIEKDATPDFFLLIITVFHKHATEFLAPLHRTAIKPPKPDPREIETRMSLPASHPNNAWIHDKTQRSWGQSEHATVYLMRMIKGDLDGEKNWRGEQDVWPRWSRTFWGSFSRLQDLYMGEWMWPKGDQEARRVFRDAGGERRMRRVLVGLFEEIERYGTLH</sequence>
<name>A0AAN7BQV1_9PEZI</name>
<evidence type="ECO:0000313" key="1">
    <source>
        <dbReference type="EMBL" id="KAK4227786.1"/>
    </source>
</evidence>
<organism evidence="1 2">
    <name type="scientific">Podospora fimiseda</name>
    <dbReference type="NCBI Taxonomy" id="252190"/>
    <lineage>
        <taxon>Eukaryota</taxon>
        <taxon>Fungi</taxon>
        <taxon>Dikarya</taxon>
        <taxon>Ascomycota</taxon>
        <taxon>Pezizomycotina</taxon>
        <taxon>Sordariomycetes</taxon>
        <taxon>Sordariomycetidae</taxon>
        <taxon>Sordariales</taxon>
        <taxon>Podosporaceae</taxon>
        <taxon>Podospora</taxon>
    </lineage>
</organism>
<proteinExistence type="predicted"/>
<evidence type="ECO:0000313" key="2">
    <source>
        <dbReference type="Proteomes" id="UP001301958"/>
    </source>
</evidence>
<keyword evidence="2" id="KW-1185">Reference proteome</keyword>
<dbReference type="Proteomes" id="UP001301958">
    <property type="component" value="Unassembled WGS sequence"/>
</dbReference>
<reference evidence="1" key="2">
    <citation type="submission" date="2023-05" db="EMBL/GenBank/DDBJ databases">
        <authorList>
            <consortium name="Lawrence Berkeley National Laboratory"/>
            <person name="Steindorff A."/>
            <person name="Hensen N."/>
            <person name="Bonometti L."/>
            <person name="Westerberg I."/>
            <person name="Brannstrom I.O."/>
            <person name="Guillou S."/>
            <person name="Cros-Aarteil S."/>
            <person name="Calhoun S."/>
            <person name="Haridas S."/>
            <person name="Kuo A."/>
            <person name="Mondo S."/>
            <person name="Pangilinan J."/>
            <person name="Riley R."/>
            <person name="Labutti K."/>
            <person name="Andreopoulos B."/>
            <person name="Lipzen A."/>
            <person name="Chen C."/>
            <person name="Yanf M."/>
            <person name="Daum C."/>
            <person name="Ng V."/>
            <person name="Clum A."/>
            <person name="Ohm R."/>
            <person name="Martin F."/>
            <person name="Silar P."/>
            <person name="Natvig D."/>
            <person name="Lalanne C."/>
            <person name="Gautier V."/>
            <person name="Ament-Velasquez S.L."/>
            <person name="Kruys A."/>
            <person name="Hutchinson M.I."/>
            <person name="Powell A.J."/>
            <person name="Barry K."/>
            <person name="Miller A.N."/>
            <person name="Grigoriev I.V."/>
            <person name="Debuchy R."/>
            <person name="Gladieux P."/>
            <person name="Thoren M.H."/>
            <person name="Johannesson H."/>
        </authorList>
    </citation>
    <scope>NUCLEOTIDE SEQUENCE</scope>
    <source>
        <strain evidence="1">CBS 990.96</strain>
    </source>
</reference>
<dbReference type="EMBL" id="MU865327">
    <property type="protein sequence ID" value="KAK4227786.1"/>
    <property type="molecule type" value="Genomic_DNA"/>
</dbReference>
<dbReference type="AlphaFoldDB" id="A0AAN7BQV1"/>
<feature type="non-terminal residue" evidence="1">
    <location>
        <position position="1"/>
    </location>
</feature>
<comment type="caution">
    <text evidence="1">The sequence shown here is derived from an EMBL/GenBank/DDBJ whole genome shotgun (WGS) entry which is preliminary data.</text>
</comment>